<dbReference type="PANTHER" id="PTHR42697">
    <property type="entry name" value="ENDONUCLEASE 8"/>
    <property type="match status" value="1"/>
</dbReference>
<keyword evidence="11" id="KW-0511">Multifunctional enzyme</keyword>
<dbReference type="SUPFAM" id="SSF81624">
    <property type="entry name" value="N-terminal domain of MutM-like DNA repair proteins"/>
    <property type="match status" value="1"/>
</dbReference>
<dbReference type="PANTHER" id="PTHR42697:SF3">
    <property type="entry name" value="ENDONUCLEASE 8 1"/>
    <property type="match status" value="1"/>
</dbReference>
<feature type="domain" description="Formamidopyrimidine-DNA glycosylase catalytic" evidence="15">
    <location>
        <begin position="2"/>
        <end position="112"/>
    </location>
</feature>
<evidence type="ECO:0000313" key="16">
    <source>
        <dbReference type="EMBL" id="AZN30520.1"/>
    </source>
</evidence>
<protein>
    <recommendedName>
        <fullName evidence="2">DNA-(apurinic or apyrimidinic site) lyase</fullName>
        <ecNumber evidence="2">4.2.99.18</ecNumber>
    </recommendedName>
</protein>
<dbReference type="Pfam" id="PF06831">
    <property type="entry name" value="H2TH"/>
    <property type="match status" value="1"/>
</dbReference>
<accession>A0A3Q8WUC7</accession>
<dbReference type="SUPFAM" id="SSF57716">
    <property type="entry name" value="Glucocorticoid receptor-like (DNA-binding domain)"/>
    <property type="match status" value="1"/>
</dbReference>
<evidence type="ECO:0000256" key="10">
    <source>
        <dbReference type="ARBA" id="ARBA00023239"/>
    </source>
</evidence>
<dbReference type="InterPro" id="IPR000214">
    <property type="entry name" value="Znf_DNA_glyclase/AP_lyase"/>
</dbReference>
<dbReference type="InterPro" id="IPR015886">
    <property type="entry name" value="H2TH_FPG"/>
</dbReference>
<keyword evidence="6" id="KW-0378">Hydrolase</keyword>
<dbReference type="Gene3D" id="3.20.190.10">
    <property type="entry name" value="MutM-like, N-terminal"/>
    <property type="match status" value="1"/>
</dbReference>
<dbReference type="GO" id="GO:0140078">
    <property type="term" value="F:class I DNA-(apurinic or apyrimidinic site) endonuclease activity"/>
    <property type="evidence" value="ECO:0007669"/>
    <property type="project" value="UniProtKB-EC"/>
</dbReference>
<reference evidence="16 17" key="1">
    <citation type="submission" date="2018-12" db="EMBL/GenBank/DDBJ databases">
        <title>Complete genome sequence of Flaviflexus salsibiostraticola KCTC 33148.</title>
        <authorList>
            <person name="Bae J.-W."/>
        </authorList>
    </citation>
    <scope>NUCLEOTIDE SEQUENCE [LARGE SCALE GENOMIC DNA]</scope>
    <source>
        <strain evidence="16 17">KCTC 33148</strain>
    </source>
</reference>
<dbReference type="EC" id="4.2.99.18" evidence="2"/>
<dbReference type="AlphaFoldDB" id="A0A3Q8WUC7"/>
<dbReference type="SMART" id="SM00898">
    <property type="entry name" value="Fapy_DNA_glyco"/>
    <property type="match status" value="1"/>
</dbReference>
<keyword evidence="10" id="KW-0456">Lyase</keyword>
<keyword evidence="9" id="KW-0234">DNA repair</keyword>
<evidence type="ECO:0000256" key="12">
    <source>
        <dbReference type="ARBA" id="ARBA00023295"/>
    </source>
</evidence>
<dbReference type="GO" id="GO:0000703">
    <property type="term" value="F:oxidized pyrimidine nucleobase lesion DNA N-glycosylase activity"/>
    <property type="evidence" value="ECO:0007669"/>
    <property type="project" value="TreeGrafter"/>
</dbReference>
<evidence type="ECO:0000256" key="6">
    <source>
        <dbReference type="ARBA" id="ARBA00022801"/>
    </source>
</evidence>
<dbReference type="CDD" id="cd08970">
    <property type="entry name" value="AcNei1_N"/>
    <property type="match status" value="1"/>
</dbReference>
<comment type="similarity">
    <text evidence="1">Belongs to the FPG family.</text>
</comment>
<keyword evidence="12" id="KW-0326">Glycosidase</keyword>
<evidence type="ECO:0000256" key="11">
    <source>
        <dbReference type="ARBA" id="ARBA00023268"/>
    </source>
</evidence>
<feature type="domain" description="FPG-type" evidence="14">
    <location>
        <begin position="271"/>
        <end position="305"/>
    </location>
</feature>
<evidence type="ECO:0000259" key="14">
    <source>
        <dbReference type="PROSITE" id="PS51066"/>
    </source>
</evidence>
<dbReference type="KEGG" id="fsl:EJO69_09545"/>
<evidence type="ECO:0000256" key="1">
    <source>
        <dbReference type="ARBA" id="ARBA00009409"/>
    </source>
</evidence>
<evidence type="ECO:0000256" key="2">
    <source>
        <dbReference type="ARBA" id="ARBA00012720"/>
    </source>
</evidence>
<dbReference type="GO" id="GO:0008270">
    <property type="term" value="F:zinc ion binding"/>
    <property type="evidence" value="ECO:0007669"/>
    <property type="project" value="UniProtKB-KW"/>
</dbReference>
<organism evidence="16 17">
    <name type="scientific">Flaviflexus salsibiostraticola</name>
    <dbReference type="NCBI Taxonomy" id="1282737"/>
    <lineage>
        <taxon>Bacteria</taxon>
        <taxon>Bacillati</taxon>
        <taxon>Actinomycetota</taxon>
        <taxon>Actinomycetes</taxon>
        <taxon>Actinomycetales</taxon>
        <taxon>Actinomycetaceae</taxon>
        <taxon>Flaviflexus</taxon>
    </lineage>
</organism>
<evidence type="ECO:0000313" key="17">
    <source>
        <dbReference type="Proteomes" id="UP000270021"/>
    </source>
</evidence>
<gene>
    <name evidence="16" type="ORF">EJO69_09545</name>
</gene>
<dbReference type="SUPFAM" id="SSF46946">
    <property type="entry name" value="S13-like H2TH domain"/>
    <property type="match status" value="1"/>
</dbReference>
<evidence type="ECO:0000256" key="7">
    <source>
        <dbReference type="ARBA" id="ARBA00022833"/>
    </source>
</evidence>
<dbReference type="InterPro" id="IPR010979">
    <property type="entry name" value="Ribosomal_uS13-like_H2TH"/>
</dbReference>
<keyword evidence="17" id="KW-1185">Reference proteome</keyword>
<keyword evidence="5 13" id="KW-0863">Zinc-finger</keyword>
<evidence type="ECO:0000256" key="5">
    <source>
        <dbReference type="ARBA" id="ARBA00022771"/>
    </source>
</evidence>
<evidence type="ECO:0000256" key="3">
    <source>
        <dbReference type="ARBA" id="ARBA00022723"/>
    </source>
</evidence>
<keyword evidence="3" id="KW-0479">Metal-binding</keyword>
<dbReference type="OrthoDB" id="9800855at2"/>
<dbReference type="InterPro" id="IPR012319">
    <property type="entry name" value="FPG_cat"/>
</dbReference>
<dbReference type="PROSITE" id="PS51066">
    <property type="entry name" value="ZF_FPG_2"/>
    <property type="match status" value="1"/>
</dbReference>
<dbReference type="InterPro" id="IPR035937">
    <property type="entry name" value="FPG_N"/>
</dbReference>
<evidence type="ECO:0000256" key="13">
    <source>
        <dbReference type="PROSITE-ProRule" id="PRU00391"/>
    </source>
</evidence>
<keyword evidence="4" id="KW-0227">DNA damage</keyword>
<dbReference type="RefSeq" id="WP_126041330.1">
    <property type="nucleotide sequence ID" value="NZ_CP034438.1"/>
</dbReference>
<keyword evidence="7" id="KW-0862">Zinc</keyword>
<evidence type="ECO:0000256" key="9">
    <source>
        <dbReference type="ARBA" id="ARBA00023204"/>
    </source>
</evidence>
<keyword evidence="8" id="KW-0238">DNA-binding</keyword>
<dbReference type="SMART" id="SM01232">
    <property type="entry name" value="H2TH"/>
    <property type="match status" value="1"/>
</dbReference>
<evidence type="ECO:0000256" key="4">
    <source>
        <dbReference type="ARBA" id="ARBA00022763"/>
    </source>
</evidence>
<dbReference type="Proteomes" id="UP000270021">
    <property type="component" value="Chromosome"/>
</dbReference>
<dbReference type="GO" id="GO:0003684">
    <property type="term" value="F:damaged DNA binding"/>
    <property type="evidence" value="ECO:0007669"/>
    <property type="project" value="InterPro"/>
</dbReference>
<dbReference type="EMBL" id="CP034438">
    <property type="protein sequence ID" value="AZN30520.1"/>
    <property type="molecule type" value="Genomic_DNA"/>
</dbReference>
<dbReference type="GO" id="GO:0006284">
    <property type="term" value="P:base-excision repair"/>
    <property type="evidence" value="ECO:0007669"/>
    <property type="project" value="InterPro"/>
</dbReference>
<dbReference type="PROSITE" id="PS51068">
    <property type="entry name" value="FPG_CAT"/>
    <property type="match status" value="1"/>
</dbReference>
<name>A0A3Q8WUC7_9ACTO</name>
<evidence type="ECO:0000259" key="15">
    <source>
        <dbReference type="PROSITE" id="PS51068"/>
    </source>
</evidence>
<sequence>MPEGHTIHRLAGALTELFSGLRPTVTSPQGRFAQGAALLDGRVALPAHARGKHFFMPFYDEPGSVELGEDGPDWLHVHLGLYGSWSFDGDEHFIADETIGAPRRRIGEREIGADGTAGVWNPPLPRDTVRVRLEQDHGVADLTGPNQCRILDGGGVREVLRRLGPDPIRNDPGDREQFVALVRRRRTPVGQLVMDQAIAAGPGNIYRADCLWRVGINPFRPGSRVSEARLGALWDDLVGAMREGKRDGIILTNPPEFAPEDPLDEVDRRFAVYQRSGRPCWRCGTAVAEADMAGRRLFWCPGCQR</sequence>
<evidence type="ECO:0000256" key="8">
    <source>
        <dbReference type="ARBA" id="ARBA00023125"/>
    </source>
</evidence>
<dbReference type="Gene3D" id="1.10.8.50">
    <property type="match status" value="1"/>
</dbReference>
<proteinExistence type="inferred from homology"/>